<name>A0A8I0DTJ6_9FIRM</name>
<evidence type="ECO:0000256" key="2">
    <source>
        <dbReference type="SAM" id="Phobius"/>
    </source>
</evidence>
<keyword evidence="4" id="KW-1185">Reference proteome</keyword>
<reference evidence="3 4" key="1">
    <citation type="submission" date="2020-08" db="EMBL/GenBank/DDBJ databases">
        <title>Genome public.</title>
        <authorList>
            <person name="Liu C."/>
            <person name="Sun Q."/>
        </authorList>
    </citation>
    <scope>NUCLEOTIDE SEQUENCE [LARGE SCALE GENOMIC DNA]</scope>
    <source>
        <strain evidence="3 4">NSJ-10</strain>
    </source>
</reference>
<sequence>MQNQTNNISNINLNNSSDSEEKESGSKILREAYHESKMARLKWMFIGMFLVAIIAFPMGHTISGITFAIAGILAMPWLIKKAGSKKVLLIIGSAILVLLGIFTWYWDDALRKEGCIEYIKTYPMATADYTIEDFFGFAYSEDELDWSYEKVNDKEYVTVSFTEPDGVDESVIFGFNSDGYPVLHDVIYDGKSNESLFEDYNSRLFGESGEKPDKTEESVVTTEQQTVNTTEAAEEKSEKADVSSDVYYLMETIDQDPYWSVQVKNARVRARNDGQGLEVHCTVYVYNKDEMTSGFVSSNIFSDVDNDGVSCKRIWSDWESGNLAGNTGANVEVVFDFPANANEDTSRISMTVCGEYKLCLATRPGSDVTQDESVSYNENDLYWYTNYSAMYTQVGNGSNLQVINMSDRYLQLMYSGYTLSWSFELIPDYINENGVFIYYSDGAMLTYNPQYERIYLAISDRDLFNEYGGIYDKSEYEYTP</sequence>
<dbReference type="EMBL" id="JACOOX010000001">
    <property type="protein sequence ID" value="MBC5661317.1"/>
    <property type="molecule type" value="Genomic_DNA"/>
</dbReference>
<dbReference type="RefSeq" id="WP_186847179.1">
    <property type="nucleotide sequence ID" value="NZ_JACOOX010000001.1"/>
</dbReference>
<keyword evidence="2" id="KW-1133">Transmembrane helix</keyword>
<keyword evidence="2" id="KW-0472">Membrane</keyword>
<comment type="caution">
    <text evidence="3">The sequence shown here is derived from an EMBL/GenBank/DDBJ whole genome shotgun (WGS) entry which is preliminary data.</text>
</comment>
<gene>
    <name evidence="3" type="ORF">H8S09_00160</name>
</gene>
<feature type="compositionally biased region" description="Basic and acidic residues" evidence="1">
    <location>
        <begin position="208"/>
        <end position="217"/>
    </location>
</feature>
<evidence type="ECO:0000313" key="4">
    <source>
        <dbReference type="Proteomes" id="UP000615234"/>
    </source>
</evidence>
<feature type="compositionally biased region" description="Low complexity" evidence="1">
    <location>
        <begin position="218"/>
        <end position="231"/>
    </location>
</feature>
<feature type="region of interest" description="Disordered" evidence="1">
    <location>
        <begin position="207"/>
        <end position="237"/>
    </location>
</feature>
<dbReference type="Proteomes" id="UP000615234">
    <property type="component" value="Unassembled WGS sequence"/>
</dbReference>
<protein>
    <submittedName>
        <fullName evidence="3">Uncharacterized protein</fullName>
    </submittedName>
</protein>
<feature type="transmembrane region" description="Helical" evidence="2">
    <location>
        <begin position="87"/>
        <end position="106"/>
    </location>
</feature>
<evidence type="ECO:0000313" key="3">
    <source>
        <dbReference type="EMBL" id="MBC5661317.1"/>
    </source>
</evidence>
<feature type="region of interest" description="Disordered" evidence="1">
    <location>
        <begin position="1"/>
        <end position="21"/>
    </location>
</feature>
<accession>A0A8I0DTJ6</accession>
<proteinExistence type="predicted"/>
<keyword evidence="2" id="KW-0812">Transmembrane</keyword>
<dbReference type="AlphaFoldDB" id="A0A8I0DTJ6"/>
<evidence type="ECO:0000256" key="1">
    <source>
        <dbReference type="SAM" id="MobiDB-lite"/>
    </source>
</evidence>
<feature type="compositionally biased region" description="Low complexity" evidence="1">
    <location>
        <begin position="1"/>
        <end position="17"/>
    </location>
</feature>
<feature type="transmembrane region" description="Helical" evidence="2">
    <location>
        <begin position="43"/>
        <end position="75"/>
    </location>
</feature>
<organism evidence="3 4">
    <name type="scientific">Coprococcus hominis</name>
    <name type="common">ex Liu et al. 2022</name>
    <dbReference type="NCBI Taxonomy" id="2763039"/>
    <lineage>
        <taxon>Bacteria</taxon>
        <taxon>Bacillati</taxon>
        <taxon>Bacillota</taxon>
        <taxon>Clostridia</taxon>
        <taxon>Lachnospirales</taxon>
        <taxon>Lachnospiraceae</taxon>
        <taxon>Coprococcus</taxon>
    </lineage>
</organism>